<keyword evidence="1" id="KW-0489">Methyltransferase</keyword>
<dbReference type="PANTHER" id="PTHR13393">
    <property type="entry name" value="SAM-DEPENDENT METHYLTRANSFERASE"/>
    <property type="match status" value="1"/>
</dbReference>
<dbReference type="CDD" id="cd02440">
    <property type="entry name" value="AdoMet_MTases"/>
    <property type="match status" value="1"/>
</dbReference>
<name>A0A5N5XB39_9EURO</name>
<accession>A0A5N5XB39</accession>
<dbReference type="EMBL" id="ML732176">
    <property type="protein sequence ID" value="KAB8076754.1"/>
    <property type="molecule type" value="Genomic_DNA"/>
</dbReference>
<dbReference type="GO" id="GO:0005634">
    <property type="term" value="C:nucleus"/>
    <property type="evidence" value="ECO:0007669"/>
    <property type="project" value="TreeGrafter"/>
</dbReference>
<dbReference type="GO" id="GO:0070475">
    <property type="term" value="P:rRNA base methylation"/>
    <property type="evidence" value="ECO:0007669"/>
    <property type="project" value="TreeGrafter"/>
</dbReference>
<proteinExistence type="predicted"/>
<sequence>MGAARNNPYKEDVDFATLALQSPEFAKYLKSNNQLDFSNPDVVRQLTKSLLQRDFNLNVDIPGNRLCPPVPNRFNYILWLQGLLDTTGDKYHDHYDPDRKVVGLDIGTGCCSIYPLLGCAARPNWKFIGIDIDGDNVRTSQEAVAANGLESRIQIIKTNPSNSLISLKNLGVEGLDFTMCNPPFYTSREELISSAQAKERPPFSACTGAEVEMVTQGGEVTFVSRMIEDSLRLREKVQWYTSMLGKSSSVSVLVEKLIECGNRNYAVTEFVQGSKTKRWAIAWSWGDLRPTVDIARSTTTFPKHILPFPSEYVFDLRTGSIDDAGQQLDAEIISLPIQWSWRKNLAMGVGFAMENAWSRQARRKWKSSSEAMQSIEVDASQAALGFKVHLRNEGIEEKGVRVLIRWFKGTDSVLFESFCGMVKRKLEGR</sequence>
<evidence type="ECO:0000313" key="3">
    <source>
        <dbReference type="EMBL" id="KAB8076754.1"/>
    </source>
</evidence>
<keyword evidence="4" id="KW-1185">Reference proteome</keyword>
<dbReference type="FunFam" id="3.40.50.150:FF:000813">
    <property type="match status" value="1"/>
</dbReference>
<dbReference type="AlphaFoldDB" id="A0A5N5XB39"/>
<protein>
    <submittedName>
        <fullName evidence="3">DUF890 domain protein</fullName>
    </submittedName>
</protein>
<dbReference type="Pfam" id="PF05971">
    <property type="entry name" value="Methyltransf_10"/>
    <property type="match status" value="1"/>
</dbReference>
<dbReference type="GO" id="GO:0008168">
    <property type="term" value="F:methyltransferase activity"/>
    <property type="evidence" value="ECO:0007669"/>
    <property type="project" value="UniProtKB-KW"/>
</dbReference>
<dbReference type="InterPro" id="IPR029063">
    <property type="entry name" value="SAM-dependent_MTases_sf"/>
</dbReference>
<dbReference type="SUPFAM" id="SSF53335">
    <property type="entry name" value="S-adenosyl-L-methionine-dependent methyltransferases"/>
    <property type="match status" value="1"/>
</dbReference>
<gene>
    <name evidence="3" type="ORF">BDV29DRAFT_169390</name>
</gene>
<evidence type="ECO:0000256" key="1">
    <source>
        <dbReference type="ARBA" id="ARBA00022603"/>
    </source>
</evidence>
<keyword evidence="2" id="KW-0808">Transferase</keyword>
<dbReference type="Proteomes" id="UP000326565">
    <property type="component" value="Unassembled WGS sequence"/>
</dbReference>
<dbReference type="InterPro" id="IPR010286">
    <property type="entry name" value="METTL16/RlmF"/>
</dbReference>
<organism evidence="3 4">
    <name type="scientific">Aspergillus leporis</name>
    <dbReference type="NCBI Taxonomy" id="41062"/>
    <lineage>
        <taxon>Eukaryota</taxon>
        <taxon>Fungi</taxon>
        <taxon>Dikarya</taxon>
        <taxon>Ascomycota</taxon>
        <taxon>Pezizomycotina</taxon>
        <taxon>Eurotiomycetes</taxon>
        <taxon>Eurotiomycetidae</taxon>
        <taxon>Eurotiales</taxon>
        <taxon>Aspergillaceae</taxon>
        <taxon>Aspergillus</taxon>
        <taxon>Aspergillus subgen. Circumdati</taxon>
    </lineage>
</organism>
<dbReference type="Gene3D" id="3.40.50.150">
    <property type="entry name" value="Vaccinia Virus protein VP39"/>
    <property type="match status" value="1"/>
</dbReference>
<evidence type="ECO:0000256" key="2">
    <source>
        <dbReference type="ARBA" id="ARBA00022679"/>
    </source>
</evidence>
<dbReference type="PANTHER" id="PTHR13393:SF0">
    <property type="entry name" value="RNA N6-ADENOSINE-METHYLTRANSFERASE METTL16"/>
    <property type="match status" value="1"/>
</dbReference>
<evidence type="ECO:0000313" key="4">
    <source>
        <dbReference type="Proteomes" id="UP000326565"/>
    </source>
</evidence>
<reference evidence="3 4" key="1">
    <citation type="submission" date="2019-04" db="EMBL/GenBank/DDBJ databases">
        <title>Friends and foes A comparative genomics study of 23 Aspergillus species from section Flavi.</title>
        <authorList>
            <consortium name="DOE Joint Genome Institute"/>
            <person name="Kjaerbolling I."/>
            <person name="Vesth T."/>
            <person name="Frisvad J.C."/>
            <person name="Nybo J.L."/>
            <person name="Theobald S."/>
            <person name="Kildgaard S."/>
            <person name="Isbrandt T."/>
            <person name="Kuo A."/>
            <person name="Sato A."/>
            <person name="Lyhne E.K."/>
            <person name="Kogle M.E."/>
            <person name="Wiebenga A."/>
            <person name="Kun R.S."/>
            <person name="Lubbers R.J."/>
            <person name="Makela M.R."/>
            <person name="Barry K."/>
            <person name="Chovatia M."/>
            <person name="Clum A."/>
            <person name="Daum C."/>
            <person name="Haridas S."/>
            <person name="He G."/>
            <person name="LaButti K."/>
            <person name="Lipzen A."/>
            <person name="Mondo S."/>
            <person name="Riley R."/>
            <person name="Salamov A."/>
            <person name="Simmons B.A."/>
            <person name="Magnuson J.K."/>
            <person name="Henrissat B."/>
            <person name="Mortensen U.H."/>
            <person name="Larsen T.O."/>
            <person name="Devries R.P."/>
            <person name="Grigoriev I.V."/>
            <person name="Machida M."/>
            <person name="Baker S.E."/>
            <person name="Andersen M.R."/>
        </authorList>
    </citation>
    <scope>NUCLEOTIDE SEQUENCE [LARGE SCALE GENOMIC DNA]</scope>
    <source>
        <strain evidence="3 4">CBS 151.66</strain>
    </source>
</reference>
<dbReference type="OrthoDB" id="514248at2759"/>